<evidence type="ECO:0000256" key="1">
    <source>
        <dbReference type="ARBA" id="ARBA00022723"/>
    </source>
</evidence>
<dbReference type="InterPro" id="IPR051682">
    <property type="entry name" value="Mito_Persulfide_Diox"/>
</dbReference>
<organism evidence="3 4">
    <name type="scientific">Sneathiella chungangensis</name>
    <dbReference type="NCBI Taxonomy" id="1418234"/>
    <lineage>
        <taxon>Bacteria</taxon>
        <taxon>Pseudomonadati</taxon>
        <taxon>Pseudomonadota</taxon>
        <taxon>Alphaproteobacteria</taxon>
        <taxon>Sneathiellales</taxon>
        <taxon>Sneathiellaceae</taxon>
        <taxon>Sneathiella</taxon>
    </lineage>
</organism>
<dbReference type="RefSeq" id="WP_161337976.1">
    <property type="nucleotide sequence ID" value="NZ_JBHSDG010000002.1"/>
</dbReference>
<proteinExistence type="predicted"/>
<evidence type="ECO:0000313" key="4">
    <source>
        <dbReference type="Proteomes" id="UP000445696"/>
    </source>
</evidence>
<gene>
    <name evidence="3" type="ORF">GQF03_04560</name>
</gene>
<reference evidence="3 4" key="1">
    <citation type="journal article" date="2014" name="Int. J. Syst. Evol. Microbiol.">
        <title>Sneathiella chungangensis sp. nov., isolated from a marine sand, and emended description of the genus Sneathiella.</title>
        <authorList>
            <person name="Siamphan C."/>
            <person name="Kim H."/>
            <person name="Lee J.S."/>
            <person name="Kim W."/>
        </authorList>
    </citation>
    <scope>NUCLEOTIDE SEQUENCE [LARGE SCALE GENOMIC DNA]</scope>
    <source>
        <strain evidence="3 4">KCTC 32476</strain>
    </source>
</reference>
<dbReference type="EMBL" id="WTVA01000001">
    <property type="protein sequence ID" value="MZR21593.1"/>
    <property type="molecule type" value="Genomic_DNA"/>
</dbReference>
<keyword evidence="1" id="KW-0479">Metal-binding</keyword>
<dbReference type="CDD" id="cd07724">
    <property type="entry name" value="POD-like_MBL-fold"/>
    <property type="match status" value="1"/>
</dbReference>
<dbReference type="Pfam" id="PF00753">
    <property type="entry name" value="Lactamase_B"/>
    <property type="match status" value="1"/>
</dbReference>
<dbReference type="GO" id="GO:0070813">
    <property type="term" value="P:hydrogen sulfide metabolic process"/>
    <property type="evidence" value="ECO:0007669"/>
    <property type="project" value="TreeGrafter"/>
</dbReference>
<dbReference type="InterPro" id="IPR044528">
    <property type="entry name" value="POD-like_MBL-fold"/>
</dbReference>
<dbReference type="GO" id="GO:0016787">
    <property type="term" value="F:hydrolase activity"/>
    <property type="evidence" value="ECO:0007669"/>
    <property type="project" value="UniProtKB-KW"/>
</dbReference>
<evidence type="ECO:0000313" key="3">
    <source>
        <dbReference type="EMBL" id="MZR21593.1"/>
    </source>
</evidence>
<dbReference type="OrthoDB" id="9784009at2"/>
<sequence>MNPDVKAFFHKPTFTVSYVVSDPAIRKAIIIDSVLDYENNSGRTSTTAADEIVAFIKSQKLTVEWILETHVHADHLTAAPYLQKTLSGKIGIGGVIKTIQSTFKKVFNFGDDVAEDGSQFHHLFKDGEKVAVGDMTLEVMATPGHTPACVTYKIGDAVFVGDTLFMPDYGTARCDFPGGDARTLYQSIQKIFAFPPETRLFMCHDYAPGGRDFAWETTVAEQRAENIHIHDGISEEEFVKMRTERDATLSMPVLIIPSIQVNMQAGHFPKAEGNGVSYLKVPLNAL</sequence>
<feature type="domain" description="Metallo-beta-lactamase" evidence="2">
    <location>
        <begin position="14"/>
        <end position="204"/>
    </location>
</feature>
<keyword evidence="3" id="KW-0378">Hydrolase</keyword>
<evidence type="ECO:0000259" key="2">
    <source>
        <dbReference type="SMART" id="SM00849"/>
    </source>
</evidence>
<dbReference type="InterPro" id="IPR036866">
    <property type="entry name" value="RibonucZ/Hydroxyglut_hydro"/>
</dbReference>
<protein>
    <submittedName>
        <fullName evidence="3">MBL fold metallo-hydrolase</fullName>
    </submittedName>
</protein>
<dbReference type="SMART" id="SM00849">
    <property type="entry name" value="Lactamase_B"/>
    <property type="match status" value="1"/>
</dbReference>
<dbReference type="PANTHER" id="PTHR43084">
    <property type="entry name" value="PERSULFIDE DIOXYGENASE ETHE1"/>
    <property type="match status" value="1"/>
</dbReference>
<dbReference type="SUPFAM" id="SSF56281">
    <property type="entry name" value="Metallo-hydrolase/oxidoreductase"/>
    <property type="match status" value="1"/>
</dbReference>
<dbReference type="GO" id="GO:0006749">
    <property type="term" value="P:glutathione metabolic process"/>
    <property type="evidence" value="ECO:0007669"/>
    <property type="project" value="InterPro"/>
</dbReference>
<dbReference type="AlphaFoldDB" id="A0A845MC07"/>
<name>A0A845MC07_9PROT</name>
<dbReference type="Proteomes" id="UP000445696">
    <property type="component" value="Unassembled WGS sequence"/>
</dbReference>
<keyword evidence="4" id="KW-1185">Reference proteome</keyword>
<dbReference type="GO" id="GO:0046872">
    <property type="term" value="F:metal ion binding"/>
    <property type="evidence" value="ECO:0007669"/>
    <property type="project" value="UniProtKB-KW"/>
</dbReference>
<accession>A0A845MC07</accession>
<comment type="caution">
    <text evidence="3">The sequence shown here is derived from an EMBL/GenBank/DDBJ whole genome shotgun (WGS) entry which is preliminary data.</text>
</comment>
<dbReference type="FunFam" id="3.60.15.10:FF:000033">
    <property type="entry name" value="MBL fold metallo-hydrolase"/>
    <property type="match status" value="1"/>
</dbReference>
<dbReference type="GO" id="GO:0050313">
    <property type="term" value="F:sulfur dioxygenase activity"/>
    <property type="evidence" value="ECO:0007669"/>
    <property type="project" value="InterPro"/>
</dbReference>
<dbReference type="PANTHER" id="PTHR43084:SF1">
    <property type="entry name" value="PERSULFIDE DIOXYGENASE ETHE1, MITOCHONDRIAL"/>
    <property type="match status" value="1"/>
</dbReference>
<dbReference type="InterPro" id="IPR001279">
    <property type="entry name" value="Metallo-B-lactamas"/>
</dbReference>
<dbReference type="Gene3D" id="3.60.15.10">
    <property type="entry name" value="Ribonuclease Z/Hydroxyacylglutathione hydrolase-like"/>
    <property type="match status" value="1"/>
</dbReference>